<name>X1Q2R1_9ZZZZ</name>
<accession>X1Q2R1</accession>
<reference evidence="1" key="1">
    <citation type="journal article" date="2014" name="Front. Microbiol.">
        <title>High frequency of phylogenetically diverse reductive dehalogenase-homologous genes in deep subseafloor sedimentary metagenomes.</title>
        <authorList>
            <person name="Kawai M."/>
            <person name="Futagami T."/>
            <person name="Toyoda A."/>
            <person name="Takaki Y."/>
            <person name="Nishi S."/>
            <person name="Hori S."/>
            <person name="Arai W."/>
            <person name="Tsubouchi T."/>
            <person name="Morono Y."/>
            <person name="Uchiyama I."/>
            <person name="Ito T."/>
            <person name="Fujiyama A."/>
            <person name="Inagaki F."/>
            <person name="Takami H."/>
        </authorList>
    </citation>
    <scope>NUCLEOTIDE SEQUENCE</scope>
    <source>
        <strain evidence="1">Expedition CK06-06</strain>
    </source>
</reference>
<gene>
    <name evidence="1" type="ORF">S06H3_63968</name>
</gene>
<dbReference type="EMBL" id="BARV01042580">
    <property type="protein sequence ID" value="GAI49036.1"/>
    <property type="molecule type" value="Genomic_DNA"/>
</dbReference>
<sequence length="45" mass="5314">KILEVPGCPPNLQDTLNRFLKYFKKSNLPTLNFYMKKLNKTQKNS</sequence>
<dbReference type="AlphaFoldDB" id="X1Q2R1"/>
<evidence type="ECO:0000313" key="1">
    <source>
        <dbReference type="EMBL" id="GAI49036.1"/>
    </source>
</evidence>
<proteinExistence type="predicted"/>
<protein>
    <submittedName>
        <fullName evidence="1">Uncharacterized protein</fullName>
    </submittedName>
</protein>
<organism evidence="1">
    <name type="scientific">marine sediment metagenome</name>
    <dbReference type="NCBI Taxonomy" id="412755"/>
    <lineage>
        <taxon>unclassified sequences</taxon>
        <taxon>metagenomes</taxon>
        <taxon>ecological metagenomes</taxon>
    </lineage>
</organism>
<comment type="caution">
    <text evidence="1">The sequence shown here is derived from an EMBL/GenBank/DDBJ whole genome shotgun (WGS) entry which is preliminary data.</text>
</comment>
<feature type="non-terminal residue" evidence="1">
    <location>
        <position position="1"/>
    </location>
</feature>